<evidence type="ECO:0000313" key="3">
    <source>
        <dbReference type="Proteomes" id="UP000199287"/>
    </source>
</evidence>
<keyword evidence="3" id="KW-1185">Reference proteome</keyword>
<name>A0A1I3GQA0_9FIRM</name>
<evidence type="ECO:0000313" key="2">
    <source>
        <dbReference type="EMBL" id="SFI25668.1"/>
    </source>
</evidence>
<accession>A0A1I3GQA0</accession>
<reference evidence="3" key="1">
    <citation type="submission" date="2016-10" db="EMBL/GenBank/DDBJ databases">
        <authorList>
            <person name="Varghese N."/>
            <person name="Submissions S."/>
        </authorList>
    </citation>
    <scope>NUCLEOTIDE SEQUENCE [LARGE SCALE GENOMIC DNA]</scope>
    <source>
        <strain evidence="3">Z-7934</strain>
    </source>
</reference>
<keyword evidence="1" id="KW-0812">Transmembrane</keyword>
<proteinExistence type="predicted"/>
<sequence length="103" mass="11947">MFASALLIMTGIIFIGIGWRIWKKEDITLIHAYHYAKVPEEDKKPYTERIGKACMVIGKGIILAEIFNFATNTGYGWFVFIIFFAWGMTIAEKAQKRYNKGWF</sequence>
<organism evidence="2 3">
    <name type="scientific">Tindallia magadiensis</name>
    <dbReference type="NCBI Taxonomy" id="69895"/>
    <lineage>
        <taxon>Bacteria</taxon>
        <taxon>Bacillati</taxon>
        <taxon>Bacillota</taxon>
        <taxon>Clostridia</taxon>
        <taxon>Peptostreptococcales</taxon>
        <taxon>Tindalliaceae</taxon>
        <taxon>Tindallia</taxon>
    </lineage>
</organism>
<dbReference type="AlphaFoldDB" id="A0A1I3GQA0"/>
<dbReference type="Proteomes" id="UP000199287">
    <property type="component" value="Unassembled WGS sequence"/>
</dbReference>
<evidence type="ECO:0008006" key="4">
    <source>
        <dbReference type="Google" id="ProtNLM"/>
    </source>
</evidence>
<dbReference type="Pfam" id="PF12650">
    <property type="entry name" value="DUF3784"/>
    <property type="match status" value="1"/>
</dbReference>
<dbReference type="RefSeq" id="WP_242939419.1">
    <property type="nucleotide sequence ID" value="NZ_FOQA01000010.1"/>
</dbReference>
<evidence type="ECO:0000256" key="1">
    <source>
        <dbReference type="SAM" id="Phobius"/>
    </source>
</evidence>
<dbReference type="EMBL" id="FOQA01000010">
    <property type="protein sequence ID" value="SFI25668.1"/>
    <property type="molecule type" value="Genomic_DNA"/>
</dbReference>
<keyword evidence="1" id="KW-0472">Membrane</keyword>
<feature type="transmembrane region" description="Helical" evidence="1">
    <location>
        <begin position="6"/>
        <end position="22"/>
    </location>
</feature>
<keyword evidence="1" id="KW-1133">Transmembrane helix</keyword>
<feature type="transmembrane region" description="Helical" evidence="1">
    <location>
        <begin position="75"/>
        <end position="91"/>
    </location>
</feature>
<dbReference type="InterPro" id="IPR017259">
    <property type="entry name" value="UCP037672"/>
</dbReference>
<protein>
    <recommendedName>
        <fullName evidence="4">DUF3784 domain-containing protein</fullName>
    </recommendedName>
</protein>
<gene>
    <name evidence="2" type="ORF">SAMN05192551_1107</name>
</gene>